<accession>A0ACC2GFD5</accession>
<sequence length="94" mass="10805">MLSSSCQVIGQEHTRETPPWVQHPGKTRQMFQVQHPGNTRQMFQVQHPGNAKPVLTNSVMSIMNMDGTGDKLQFRRMDIYNVMMGDCRLARSSW</sequence>
<gene>
    <name evidence="1" type="ORF">DPEC_G00178720</name>
</gene>
<evidence type="ECO:0000313" key="1">
    <source>
        <dbReference type="EMBL" id="KAJ8002327.1"/>
    </source>
</evidence>
<feature type="non-terminal residue" evidence="1">
    <location>
        <position position="94"/>
    </location>
</feature>
<organism evidence="1 2">
    <name type="scientific">Dallia pectoralis</name>
    <name type="common">Alaska blackfish</name>
    <dbReference type="NCBI Taxonomy" id="75939"/>
    <lineage>
        <taxon>Eukaryota</taxon>
        <taxon>Metazoa</taxon>
        <taxon>Chordata</taxon>
        <taxon>Craniata</taxon>
        <taxon>Vertebrata</taxon>
        <taxon>Euteleostomi</taxon>
        <taxon>Actinopterygii</taxon>
        <taxon>Neopterygii</taxon>
        <taxon>Teleostei</taxon>
        <taxon>Protacanthopterygii</taxon>
        <taxon>Esociformes</taxon>
        <taxon>Umbridae</taxon>
        <taxon>Dallia</taxon>
    </lineage>
</organism>
<dbReference type="EMBL" id="CM055741">
    <property type="protein sequence ID" value="KAJ8002327.1"/>
    <property type="molecule type" value="Genomic_DNA"/>
</dbReference>
<keyword evidence="2" id="KW-1185">Reference proteome</keyword>
<dbReference type="Proteomes" id="UP001157502">
    <property type="component" value="Chromosome 14"/>
</dbReference>
<reference evidence="1" key="1">
    <citation type="submission" date="2021-05" db="EMBL/GenBank/DDBJ databases">
        <authorList>
            <person name="Pan Q."/>
            <person name="Jouanno E."/>
            <person name="Zahm M."/>
            <person name="Klopp C."/>
            <person name="Cabau C."/>
            <person name="Louis A."/>
            <person name="Berthelot C."/>
            <person name="Parey E."/>
            <person name="Roest Crollius H."/>
            <person name="Montfort J."/>
            <person name="Robinson-Rechavi M."/>
            <person name="Bouchez O."/>
            <person name="Lampietro C."/>
            <person name="Lopez Roques C."/>
            <person name="Donnadieu C."/>
            <person name="Postlethwait J."/>
            <person name="Bobe J."/>
            <person name="Dillon D."/>
            <person name="Chandos A."/>
            <person name="von Hippel F."/>
            <person name="Guiguen Y."/>
        </authorList>
    </citation>
    <scope>NUCLEOTIDE SEQUENCE</scope>
    <source>
        <strain evidence="1">YG-Jan2019</strain>
    </source>
</reference>
<evidence type="ECO:0000313" key="2">
    <source>
        <dbReference type="Proteomes" id="UP001157502"/>
    </source>
</evidence>
<name>A0ACC2GFD5_DALPE</name>
<proteinExistence type="predicted"/>
<protein>
    <submittedName>
        <fullName evidence="1">Uncharacterized protein</fullName>
    </submittedName>
</protein>
<comment type="caution">
    <text evidence="1">The sequence shown here is derived from an EMBL/GenBank/DDBJ whole genome shotgun (WGS) entry which is preliminary data.</text>
</comment>